<accession>E6PG01</accession>
<reference evidence="2" key="1">
    <citation type="submission" date="2009-10" db="EMBL/GenBank/DDBJ databases">
        <title>Diversity of trophic interactions inside an arsenic-rich microbial ecosystem.</title>
        <authorList>
            <person name="Bertin P.N."/>
            <person name="Heinrich-Salmeron A."/>
            <person name="Pelletier E."/>
            <person name="Goulhen-Chollet F."/>
            <person name="Arsene-Ploetze F."/>
            <person name="Gallien S."/>
            <person name="Calteau A."/>
            <person name="Vallenet D."/>
            <person name="Casiot C."/>
            <person name="Chane-Woon-Ming B."/>
            <person name="Giloteaux L."/>
            <person name="Barakat M."/>
            <person name="Bonnefoy V."/>
            <person name="Bruneel O."/>
            <person name="Chandler M."/>
            <person name="Cleiss J."/>
            <person name="Duran R."/>
            <person name="Elbaz-Poulichet F."/>
            <person name="Fonknechten N."/>
            <person name="Lauga B."/>
            <person name="Mornico D."/>
            <person name="Ortet P."/>
            <person name="Schaeffer C."/>
            <person name="Siguier P."/>
            <person name="Alexander Thil Smith A."/>
            <person name="Van Dorsselaer A."/>
            <person name="Weissenbach J."/>
            <person name="Medigue C."/>
            <person name="Le Paslier D."/>
        </authorList>
    </citation>
    <scope>NUCLEOTIDE SEQUENCE</scope>
</reference>
<evidence type="ECO:0000259" key="1">
    <source>
        <dbReference type="Pfam" id="PF04248"/>
    </source>
</evidence>
<dbReference type="AlphaFoldDB" id="E6PG01"/>
<sequence length="114" mass="13184">MTQRGEKLTIRDARTGRTIAEARADQYQKVEGNWYIDPAAVEQRVLKTTAHEYHCPYKGRCFYVDFEDGGDRTERVAWIYDDPKPGWEHIKGQYGFYAGETAAKFGKTREETSP</sequence>
<name>E6PG01_9ZZZZ</name>
<dbReference type="InterPro" id="IPR038694">
    <property type="entry name" value="DUF427_sf"/>
</dbReference>
<proteinExistence type="predicted"/>
<feature type="domain" description="DUF427" evidence="1">
    <location>
        <begin position="16"/>
        <end position="98"/>
    </location>
</feature>
<protein>
    <recommendedName>
        <fullName evidence="1">DUF427 domain-containing protein</fullName>
    </recommendedName>
</protein>
<dbReference type="InterPro" id="IPR007361">
    <property type="entry name" value="DUF427"/>
</dbReference>
<organism evidence="2">
    <name type="scientific">mine drainage metagenome</name>
    <dbReference type="NCBI Taxonomy" id="410659"/>
    <lineage>
        <taxon>unclassified sequences</taxon>
        <taxon>metagenomes</taxon>
        <taxon>ecological metagenomes</taxon>
    </lineage>
</organism>
<dbReference type="Gene3D" id="2.170.150.40">
    <property type="entry name" value="Domain of unknown function (DUF427)"/>
    <property type="match status" value="1"/>
</dbReference>
<dbReference type="PANTHER" id="PTHR34310:SF5">
    <property type="entry name" value="DUF427 DOMAIN PROTEIN (AFU_ORTHOLOGUE AFUA_3G02220)"/>
    <property type="match status" value="1"/>
</dbReference>
<comment type="caution">
    <text evidence="2">The sequence shown here is derived from an EMBL/GenBank/DDBJ whole genome shotgun (WGS) entry which is preliminary data.</text>
</comment>
<dbReference type="EMBL" id="CABL01000008">
    <property type="protein sequence ID" value="CBH75388.1"/>
    <property type="molecule type" value="Genomic_DNA"/>
</dbReference>
<dbReference type="Pfam" id="PF04248">
    <property type="entry name" value="NTP_transf_9"/>
    <property type="match status" value="1"/>
</dbReference>
<gene>
    <name evidence="2" type="ORF">CARN1_1405</name>
</gene>
<dbReference type="PANTHER" id="PTHR34310">
    <property type="entry name" value="DUF427 DOMAIN PROTEIN (AFU_ORTHOLOGUE AFUA_3G02220)"/>
    <property type="match status" value="1"/>
</dbReference>
<evidence type="ECO:0000313" key="2">
    <source>
        <dbReference type="EMBL" id="CBH75388.1"/>
    </source>
</evidence>